<gene>
    <name evidence="3" type="ORF">E6K75_02270</name>
</gene>
<evidence type="ECO:0000313" key="3">
    <source>
        <dbReference type="EMBL" id="TMQ61003.1"/>
    </source>
</evidence>
<dbReference type="EMBL" id="VBOV01000057">
    <property type="protein sequence ID" value="TMQ61003.1"/>
    <property type="molecule type" value="Genomic_DNA"/>
</dbReference>
<evidence type="ECO:0000256" key="2">
    <source>
        <dbReference type="SAM" id="SignalP"/>
    </source>
</evidence>
<evidence type="ECO:0000313" key="4">
    <source>
        <dbReference type="Proteomes" id="UP000320913"/>
    </source>
</evidence>
<feature type="chain" id="PRO_5021989052" description="Autotransporter outer membrane beta-barrel domain-containing protein" evidence="2">
    <location>
        <begin position="24"/>
        <end position="789"/>
    </location>
</feature>
<proteinExistence type="predicted"/>
<feature type="signal peptide" evidence="2">
    <location>
        <begin position="1"/>
        <end position="23"/>
    </location>
</feature>
<feature type="compositionally biased region" description="Low complexity" evidence="1">
    <location>
        <begin position="381"/>
        <end position="403"/>
    </location>
</feature>
<dbReference type="AlphaFoldDB" id="A0A538TBI3"/>
<comment type="caution">
    <text evidence="3">The sequence shown here is derived from an EMBL/GenBank/DDBJ whole genome shotgun (WGS) entry which is preliminary data.</text>
</comment>
<dbReference type="InterPro" id="IPR013783">
    <property type="entry name" value="Ig-like_fold"/>
</dbReference>
<accession>A0A538TBI3</accession>
<feature type="region of interest" description="Disordered" evidence="1">
    <location>
        <begin position="381"/>
        <end position="413"/>
    </location>
</feature>
<protein>
    <recommendedName>
        <fullName evidence="5">Autotransporter outer membrane beta-barrel domain-containing protein</fullName>
    </recommendedName>
</protein>
<dbReference type="Gene3D" id="2.60.40.10">
    <property type="entry name" value="Immunoglobulins"/>
    <property type="match status" value="1"/>
</dbReference>
<sequence length="789" mass="84472">MSWKHAIPLACLALFGMSGTAGAQVQGQVFTVKTASAYPADWQHSGNFANMVMVNNAGQPVSCLIEALLLSTDGNGSTRPSYREFPQGPTFLATPVLADWPTLALYGKLKSSVDKTGHLPDGTYTLTIHCLNIRTLGGQPFPDFFTNATFVVSTPQPPSLLYPPNESVIAVPNPVFQWTPTLRASGTQPAYRLRVVETLHGQTPLQAIEANYPLFEINVQDATALPYPVSVPSLLDGRTYAWRVQAIEPQAALTKTQQELIVPVGANEGRSQVFTFTWRTKVRAPGVAVGVGGPPEGGAPEKAEPRRGEAPPAPRWEERKNFADRLVEAMVARWSPRASHAGGQADFAVARRATRRDLRRALSGTVFATAYDSTESLFGPTSLPADTAAATPPLPGTAPLDSVPSPPQEPVAPVAAASGLGPEWLKLHGGASISGETYSRDGVGSPTRPFHSGRVTTGLSFGLMNDRLRMPLNALISGDQVAFRQNINQVGLSPRFRWAGLEAGNFAPQYSPYTLADATILGGGLDLTPKKWRLGFATGRIRKAIAVDPLVAVQPQFARNVIAGRIGYGDPLANTVEVSVLRAKDSAKSLEDPDTTLIVTPEANTVYALRTQGVLPRMHLRAQLEGALSQYNHDRRADYPDVHGHAFGVKLFRETALSSVGASFELLGGGFMSLGNSGISNDRLDVGVTGRTQLYGGKLTLGTNLGWRNDNVSRTLLAETRRKNYTANATWQPRPNLGTDFQFGFITSDVNSADSVASSGNISRIAGVSPHVSWVMRGVQQTLAASATI</sequence>
<reference evidence="3 4" key="1">
    <citation type="journal article" date="2019" name="Nat. Microbiol.">
        <title>Mediterranean grassland soil C-N compound turnover is dependent on rainfall and depth, and is mediated by genomically divergent microorganisms.</title>
        <authorList>
            <person name="Diamond S."/>
            <person name="Andeer P.F."/>
            <person name="Li Z."/>
            <person name="Crits-Christoph A."/>
            <person name="Burstein D."/>
            <person name="Anantharaman K."/>
            <person name="Lane K.R."/>
            <person name="Thomas B.C."/>
            <person name="Pan C."/>
            <person name="Northen T.R."/>
            <person name="Banfield J.F."/>
        </authorList>
    </citation>
    <scope>NUCLEOTIDE SEQUENCE [LARGE SCALE GENOMIC DNA]</scope>
    <source>
        <strain evidence="3">WS_5</strain>
    </source>
</reference>
<feature type="non-terminal residue" evidence="3">
    <location>
        <position position="789"/>
    </location>
</feature>
<feature type="region of interest" description="Disordered" evidence="1">
    <location>
        <begin position="287"/>
        <end position="316"/>
    </location>
</feature>
<evidence type="ECO:0008006" key="5">
    <source>
        <dbReference type="Google" id="ProtNLM"/>
    </source>
</evidence>
<dbReference type="Proteomes" id="UP000320913">
    <property type="component" value="Unassembled WGS sequence"/>
</dbReference>
<organism evidence="3 4">
    <name type="scientific">Eiseniibacteriota bacterium</name>
    <dbReference type="NCBI Taxonomy" id="2212470"/>
    <lineage>
        <taxon>Bacteria</taxon>
        <taxon>Candidatus Eiseniibacteriota</taxon>
    </lineage>
</organism>
<feature type="compositionally biased region" description="Basic and acidic residues" evidence="1">
    <location>
        <begin position="299"/>
        <end position="316"/>
    </location>
</feature>
<keyword evidence="2" id="KW-0732">Signal</keyword>
<name>A0A538TBI3_UNCEI</name>
<evidence type="ECO:0000256" key="1">
    <source>
        <dbReference type="SAM" id="MobiDB-lite"/>
    </source>
</evidence>